<evidence type="ECO:0000256" key="3">
    <source>
        <dbReference type="PROSITE-ProRule" id="PRU00289"/>
    </source>
</evidence>
<feature type="region of interest" description="Disordered" evidence="4">
    <location>
        <begin position="1372"/>
        <end position="1392"/>
    </location>
</feature>
<dbReference type="PANTHER" id="PTHR22683:SF41">
    <property type="entry name" value="DNA TRANSLOCASE FTSK"/>
    <property type="match status" value="1"/>
</dbReference>
<feature type="binding site" evidence="3">
    <location>
        <begin position="1598"/>
        <end position="1605"/>
    </location>
    <ligand>
        <name>ATP</name>
        <dbReference type="ChEBI" id="CHEBI:30616"/>
    </ligand>
</feature>
<protein>
    <submittedName>
        <fullName evidence="6">DNA translocase FtsK</fullName>
    </submittedName>
</protein>
<keyword evidence="2 3" id="KW-0067">ATP-binding</keyword>
<proteinExistence type="predicted"/>
<organism evidence="6 7">
    <name type="scientific">Geobacter benzoatilyticus</name>
    <dbReference type="NCBI Taxonomy" id="2815309"/>
    <lineage>
        <taxon>Bacteria</taxon>
        <taxon>Pseudomonadati</taxon>
        <taxon>Thermodesulfobacteriota</taxon>
        <taxon>Desulfuromonadia</taxon>
        <taxon>Geobacterales</taxon>
        <taxon>Geobacteraceae</taxon>
        <taxon>Geobacter</taxon>
    </lineage>
</organism>
<dbReference type="Proteomes" id="UP000663651">
    <property type="component" value="Chromosome"/>
</dbReference>
<dbReference type="Pfam" id="PF01580">
    <property type="entry name" value="FtsK_SpoIIIE"/>
    <property type="match status" value="1"/>
</dbReference>
<feature type="compositionally biased region" description="Polar residues" evidence="4">
    <location>
        <begin position="1381"/>
        <end position="1392"/>
    </location>
</feature>
<dbReference type="InterPro" id="IPR027417">
    <property type="entry name" value="P-loop_NTPase"/>
</dbReference>
<keyword evidence="1 3" id="KW-0547">Nucleotide-binding</keyword>
<name>A0ABX7Q269_9BACT</name>
<dbReference type="Gene3D" id="3.40.50.300">
    <property type="entry name" value="P-loop containing nucleotide triphosphate hydrolases"/>
    <property type="match status" value="1"/>
</dbReference>
<feature type="domain" description="FtsK" evidence="5">
    <location>
        <begin position="1581"/>
        <end position="1773"/>
    </location>
</feature>
<evidence type="ECO:0000313" key="6">
    <source>
        <dbReference type="EMBL" id="QSV45479.1"/>
    </source>
</evidence>
<reference evidence="6 7" key="1">
    <citation type="submission" date="2021-03" db="EMBL/GenBank/DDBJ databases">
        <title>Geobacter metallireducens gen. nov. sp. nov., a microorganism capable of coupling the complete oxidation of organic compounds to the reduction of iron and other metals.</title>
        <authorList>
            <person name="Li Y."/>
        </authorList>
    </citation>
    <scope>NUCLEOTIDE SEQUENCE [LARGE SCALE GENOMIC DNA]</scope>
    <source>
        <strain evidence="6 7">Jerry-YX</strain>
    </source>
</reference>
<dbReference type="RefSeq" id="WP_207163273.1">
    <property type="nucleotide sequence ID" value="NZ_CP071382.1"/>
</dbReference>
<evidence type="ECO:0000256" key="1">
    <source>
        <dbReference type="ARBA" id="ARBA00022741"/>
    </source>
</evidence>
<dbReference type="InterPro" id="IPR050206">
    <property type="entry name" value="FtsK/SpoIIIE/SftA"/>
</dbReference>
<evidence type="ECO:0000259" key="5">
    <source>
        <dbReference type="PROSITE" id="PS50901"/>
    </source>
</evidence>
<keyword evidence="7" id="KW-1185">Reference proteome</keyword>
<evidence type="ECO:0000313" key="7">
    <source>
        <dbReference type="Proteomes" id="UP000663651"/>
    </source>
</evidence>
<dbReference type="EMBL" id="CP071382">
    <property type="protein sequence ID" value="QSV45479.1"/>
    <property type="molecule type" value="Genomic_DNA"/>
</dbReference>
<gene>
    <name evidence="6" type="ORF">JZM60_15375</name>
</gene>
<dbReference type="PANTHER" id="PTHR22683">
    <property type="entry name" value="SPORULATION PROTEIN RELATED"/>
    <property type="match status" value="1"/>
</dbReference>
<evidence type="ECO:0000256" key="4">
    <source>
        <dbReference type="SAM" id="MobiDB-lite"/>
    </source>
</evidence>
<evidence type="ECO:0000256" key="2">
    <source>
        <dbReference type="ARBA" id="ARBA00022840"/>
    </source>
</evidence>
<sequence>MPIPNDQIQYQAADLEQAGITYTDRIVGTVAFRLTAARFTPLLEDSEFNGAFFVLSGFTGAQLAGFIQAAQHTGTYWGHLRIGFPASELTGYNIPEECLVQTSAVSVRNADRQGKIVITTDSEPDVGSSLSNKITIKADQLKEADEAPAHWIHVVSDVIGLALPPEPAKQVGAMIKGLFECGRFPIGTAARYILQVLSSYKDGTPLLRASGMHLPALDLPLFEDCFMSLGSVKSGQPSQWRKLFEDHQKQDCYLNKRYPTGLLLDPDHLRKNLNSLRNDNAGPNIPDNVLDAFAVYIEAEGTRSQATETFLFGHDWSIVRNCFDKQRKTTSRSFVEKTRKILEVCGITPTDDDEAVLKALEQNPRKSGGATDEYREFFETYSDDISHDPKLLFDWEDFVYGQRIICSDLFEGILDCLQRTLRLRTPDQAAWLVIQGVRQQKPLHFASANRQACEYFERHYGKLPEHSKQLIRFEKTNLPVYSSEVRPKLDSAPKTRKAGGRTTPNSFEFQVTLFERLGGNETRVATLPLIWMFPKDSVLAQEGADLDALCRYQKRTRTAFAEGLANYETVGRKGIPLMLSLNSVQGFASPPGASGRGRFIPAQTRINSLAAEFTTIIDQSESNRSLPEEIAKGLRTAFSDFNNVYGSAVESLAYDALERKYATGTAAAYRGLLSLIRTVPNENIRYRILRTVLRIGTVTVAESGHRPKVAVVCPWHPVRMEAAAARNEQLLDTITGLLTEREIVFSDGTAGTLFFREMREMLNYPLEPEIAVCWENMEPLMRVATQSIGAYTLHEPVDLGVASRSLEDNAAESAKTILGEIQEYLRLQPHERDNLSVLLYNCDSPELPSTLVECLNKLNRESKDGAVTCHVLLMHHDETHLRHLYRDLVARSDNDTEDSVETTGDFLSKVRINIAAASRLRREGRSQPVDIAYCRDLLSAEAKTEWVWIDRDRHTVPPVNHRPHQWNRLRPFREGDRIVRVLLCCPAHTETGWSYLHAIASMCTNGADIAWANMQCPVPMRTLNFDNHGVDRILRETHDLAVWVVNQDELLDRRLLEQKQVKVIRYIQSTTQGRNLIISSKARDTLLVNTLKERLRTILPFDTTDAVIQSLVKRLLDDANGISGGLVLKAARRANNTNELFGMVLSRYLIQSELGYDRAAAWCFLDDFSNWLGKKEGTNIADLLVLAPKWQPDGTPHLDIIVTEAKFVTYEGVSAAARTSEKQLSDTLIQISEALIPEPSPFDQQVWLARISDMILSRTTGTLGQGEPGSFEPEKWRSMVRNRECTFSIWGYSHVFIHSPMDLDAPVSVCKGIETQRGKTKVQALQEVFGPDLTRSILLQMNEDKHDETRLVRTQLGHPGFNASLVRKLSSEKPEVFKPQEGSSDGLSSVTPNETLPLEVVSAGQSEPREPTQSLQGIVPSAVVGEEQAQRPILLEGDLRKDLNEYLIQCASKATASIEEGQLWLEKTTADLRSALLARGLSAKLAEDFKPILTPNAAIIKLQGAKDMTVQAVEAKAEEIFTSSGIHIISVMPESGRVSISIARPDRQILHYAQVLVELFKSSPDITYREQLLVGIREEDGRPMFLDPLKQPHTLVAGITGSGKSVLIQNLILYIALTKSPDEAHIHLIDAKFGVDYRPLDLLPHVAAGSQTIIDEPTAAIVTLEELVGEMDRRYQLFKEAKVKDYRDYRKATGQVLPTLWVIHDEFADWMQTDDYADRVPDLVGRLSIKARAAGIFLIFAAQRPDNTVMPMQLRSQLGNRLILKVDSPGTSEVSMGEKNAGAEKLLGQGHMLVKTGDTPHPIFVQVPYLDMSEVPRIVQLLRLIHGLRPSEELPWP</sequence>
<accession>A0ABX7Q269</accession>
<dbReference type="InterPro" id="IPR002543">
    <property type="entry name" value="FtsK_dom"/>
</dbReference>
<dbReference type="PROSITE" id="PS50901">
    <property type="entry name" value="FTSK"/>
    <property type="match status" value="1"/>
</dbReference>
<dbReference type="SUPFAM" id="SSF52540">
    <property type="entry name" value="P-loop containing nucleoside triphosphate hydrolases"/>
    <property type="match status" value="1"/>
</dbReference>